<dbReference type="InterPro" id="IPR006578">
    <property type="entry name" value="MADF-dom"/>
</dbReference>
<feature type="domain" description="MADF" evidence="2">
    <location>
        <begin position="7"/>
        <end position="102"/>
    </location>
</feature>
<name>A0A6J3LBI9_9HYME</name>
<sequence>MHTFAQLLISEVQKRPVLWNRWDENYKNRVLVDKEWENVAVVLKKDKVEAKSKWRNLRDQFQRELKKVKKLRSGESASISVSDYKGKWVFFEMLFFLKDTMVLTKMTSNFDNVPSTDTLNSETDTNSEDLGQEVADTTEASERITPPRHLETFDTHSSRFEESPEIPRLHNTSIYHHSRGRKRTLSDFGRDMLEMEKKKLPAFVEHGLCERHEQDDEDMHFAKSLVPSLRRLDPIRKLIIRNKIQSLLIKELIHENSSLSSDSQAGTSTGDPLTL</sequence>
<dbReference type="Pfam" id="PF02944">
    <property type="entry name" value="BESS"/>
    <property type="match status" value="1"/>
</dbReference>
<accession>A0A6J3LBI9</accession>
<reference evidence="5" key="1">
    <citation type="submission" date="2025-08" db="UniProtKB">
        <authorList>
            <consortium name="RefSeq"/>
        </authorList>
    </citation>
    <scope>IDENTIFICATION</scope>
    <source>
        <tissue evidence="5">Muscle</tissue>
    </source>
</reference>
<dbReference type="KEGG" id="bvk:117240631"/>
<dbReference type="Pfam" id="PF10545">
    <property type="entry name" value="MADF_DNA_bdg"/>
    <property type="match status" value="1"/>
</dbReference>
<organism evidence="4 5">
    <name type="scientific">Bombus vosnesenskii</name>
    <dbReference type="NCBI Taxonomy" id="207650"/>
    <lineage>
        <taxon>Eukaryota</taxon>
        <taxon>Metazoa</taxon>
        <taxon>Ecdysozoa</taxon>
        <taxon>Arthropoda</taxon>
        <taxon>Hexapoda</taxon>
        <taxon>Insecta</taxon>
        <taxon>Pterygota</taxon>
        <taxon>Neoptera</taxon>
        <taxon>Endopterygota</taxon>
        <taxon>Hymenoptera</taxon>
        <taxon>Apocrita</taxon>
        <taxon>Aculeata</taxon>
        <taxon>Apoidea</taxon>
        <taxon>Anthophila</taxon>
        <taxon>Apidae</taxon>
        <taxon>Bombus</taxon>
        <taxon>Pyrobombus</taxon>
    </lineage>
</organism>
<dbReference type="PROSITE" id="PS51029">
    <property type="entry name" value="MADF"/>
    <property type="match status" value="1"/>
</dbReference>
<dbReference type="PANTHER" id="PTHR12243:SF69">
    <property type="entry name" value="SI:CH73-59F11.3"/>
    <property type="match status" value="1"/>
</dbReference>
<protein>
    <submittedName>
        <fullName evidence="5">Uncharacterized protein LOC117240631 isoform X1</fullName>
    </submittedName>
</protein>
<dbReference type="PROSITE" id="PS51031">
    <property type="entry name" value="BESS"/>
    <property type="match status" value="1"/>
</dbReference>
<gene>
    <name evidence="5" type="primary">LOC117240631</name>
</gene>
<dbReference type="GO" id="GO:0006357">
    <property type="term" value="P:regulation of transcription by RNA polymerase II"/>
    <property type="evidence" value="ECO:0007669"/>
    <property type="project" value="TreeGrafter"/>
</dbReference>
<dbReference type="PANTHER" id="PTHR12243">
    <property type="entry name" value="MADF DOMAIN TRANSCRIPTION FACTOR"/>
    <property type="match status" value="1"/>
</dbReference>
<dbReference type="GO" id="GO:0005634">
    <property type="term" value="C:nucleus"/>
    <property type="evidence" value="ECO:0007669"/>
    <property type="project" value="UniProtKB-SubCell"/>
</dbReference>
<evidence type="ECO:0000313" key="4">
    <source>
        <dbReference type="Proteomes" id="UP000504631"/>
    </source>
</evidence>
<dbReference type="InterPro" id="IPR004210">
    <property type="entry name" value="BESS_motif"/>
</dbReference>
<dbReference type="Proteomes" id="UP000504631">
    <property type="component" value="Unplaced"/>
</dbReference>
<evidence type="ECO:0000256" key="1">
    <source>
        <dbReference type="PROSITE-ProRule" id="PRU00371"/>
    </source>
</evidence>
<feature type="domain" description="BESS" evidence="3">
    <location>
        <begin position="215"/>
        <end position="254"/>
    </location>
</feature>
<evidence type="ECO:0000313" key="5">
    <source>
        <dbReference type="RefSeq" id="XP_033362540.1"/>
    </source>
</evidence>
<dbReference type="GO" id="GO:0003677">
    <property type="term" value="F:DNA binding"/>
    <property type="evidence" value="ECO:0007669"/>
    <property type="project" value="InterPro"/>
</dbReference>
<dbReference type="RefSeq" id="XP_033362540.1">
    <property type="nucleotide sequence ID" value="XM_033506649.1"/>
</dbReference>
<evidence type="ECO:0000259" key="3">
    <source>
        <dbReference type="PROSITE" id="PS51031"/>
    </source>
</evidence>
<proteinExistence type="predicted"/>
<dbReference type="InterPro" id="IPR039353">
    <property type="entry name" value="TF_Adf1"/>
</dbReference>
<dbReference type="SMART" id="SM00595">
    <property type="entry name" value="MADF"/>
    <property type="match status" value="1"/>
</dbReference>
<evidence type="ECO:0000259" key="2">
    <source>
        <dbReference type="PROSITE" id="PS51029"/>
    </source>
</evidence>
<keyword evidence="4" id="KW-1185">Reference proteome</keyword>
<keyword evidence="1" id="KW-0539">Nucleus</keyword>
<comment type="subcellular location">
    <subcellularLocation>
        <location evidence="1">Nucleus</location>
    </subcellularLocation>
</comment>
<dbReference type="GeneID" id="117240631"/>
<dbReference type="GO" id="GO:0005667">
    <property type="term" value="C:transcription regulator complex"/>
    <property type="evidence" value="ECO:0007669"/>
    <property type="project" value="TreeGrafter"/>
</dbReference>
<dbReference type="AlphaFoldDB" id="A0A6J3LBI9"/>